<evidence type="ECO:0000256" key="4">
    <source>
        <dbReference type="SAM" id="MobiDB-lite"/>
    </source>
</evidence>
<reference evidence="6" key="1">
    <citation type="journal article" date="2012" name="Nature">
        <title>The tomato genome sequence provides insights into fleshy fruit evolution.</title>
        <authorList>
            <consortium name="Tomato Genome Consortium"/>
        </authorList>
    </citation>
    <scope>NUCLEOTIDE SEQUENCE [LARGE SCALE GENOMIC DNA]</scope>
    <source>
        <strain evidence="6">cv. Heinz 1706</strain>
    </source>
</reference>
<dbReference type="EnsemblPlants" id="Solyc06g083540.3.1">
    <property type="protein sequence ID" value="Solyc06g083540.3.1"/>
    <property type="gene ID" value="Solyc06g083540.3"/>
</dbReference>
<accession>A0A3Q7H2J5</accession>
<dbReference type="AlphaFoldDB" id="A0A3Q7H2J5"/>
<sequence>MQILQWLFKNANDTNFNTNSSKKQVVTDEEVNSQGIVLFEISGKKRNRAGKSANSSCCNILNWFNTLRRKDIAKEYFYSTIRLNRLESSRRKQQLVHCMKMKKQSLTRGLSFRRNSDSAIAKVLPVSDAVGTKNSHKEQNLSADKKEKANGDKMKTVSKMKELIRWAAAVKSQKGGKYFSQKVQTLRPPGILFSFLVSCQDCLVLGGLCNSTNGPNFVLWKVDEETMEFSELAIMPQALMYCLFDSDEDDKFASLKCVGLGNLVYVYNEEHHKNYTACVCEFSNDFRMCSWRKLPNLPPNAKKMDRYQKVEKPKPELPINENEIRITSQGLVRNYISYATSLLQERSGKEIILKAMGQAISKTVAVAEIIKRRIPRLHQDAAISSVSITDVWEPIEEGLLPVEQTRHVSMISITLSTTELNKDSPGYQAPSDIQQTNYYNNNNNYAPRYSYQPRQQQPPPRQAQAVFNAGNEENGGYSNWGRGGGRGGWGYRDSGYGRVRGGGGRGYGYGGGRGRMGNRPRGGNNNQA</sequence>
<dbReference type="Gramene" id="Solyc06g083540.3.1">
    <property type="protein sequence ID" value="Solyc06g083540.3.1"/>
    <property type="gene ID" value="Solyc06g083540.3"/>
</dbReference>
<feature type="region of interest" description="Disordered" evidence="4">
    <location>
        <begin position="470"/>
        <end position="489"/>
    </location>
</feature>
<reference evidence="6" key="2">
    <citation type="submission" date="2019-01" db="UniProtKB">
        <authorList>
            <consortium name="EnsemblPlants"/>
        </authorList>
    </citation>
    <scope>IDENTIFICATION</scope>
    <source>
        <strain evidence="6">cv. Heinz 1706</strain>
    </source>
</reference>
<dbReference type="Pfam" id="PF01918">
    <property type="entry name" value="Alba"/>
    <property type="match status" value="1"/>
</dbReference>
<dbReference type="GO" id="GO:0003723">
    <property type="term" value="F:RNA binding"/>
    <property type="evidence" value="ECO:0000318"/>
    <property type="project" value="GO_Central"/>
</dbReference>
<evidence type="ECO:0000313" key="6">
    <source>
        <dbReference type="EnsemblPlants" id="Solyc06g083540.3.1"/>
    </source>
</evidence>
<dbReference type="GO" id="GO:0005634">
    <property type="term" value="C:nucleus"/>
    <property type="evidence" value="ECO:0007669"/>
    <property type="project" value="UniProtKB-SubCell"/>
</dbReference>
<feature type="region of interest" description="Disordered" evidence="4">
    <location>
        <begin position="495"/>
        <end position="528"/>
    </location>
</feature>
<evidence type="ECO:0000256" key="3">
    <source>
        <dbReference type="ARBA" id="ARBA00023242"/>
    </source>
</evidence>
<dbReference type="PANTHER" id="PTHR13516:SF27">
    <property type="entry name" value="COLD AND DROUGHT-REGULATED PROTEIN CORA-LIKE"/>
    <property type="match status" value="1"/>
</dbReference>
<feature type="domain" description="DNA/RNA-binding protein Alba-like" evidence="5">
    <location>
        <begin position="322"/>
        <end position="379"/>
    </location>
</feature>
<evidence type="ECO:0000256" key="2">
    <source>
        <dbReference type="ARBA" id="ARBA00008018"/>
    </source>
</evidence>
<keyword evidence="7" id="KW-1185">Reference proteome</keyword>
<dbReference type="SUPFAM" id="SSF82704">
    <property type="entry name" value="AlbA-like"/>
    <property type="match status" value="1"/>
</dbReference>
<proteinExistence type="inferred from homology"/>
<dbReference type="FunFam" id="3.30.110.20:FF:000003">
    <property type="entry name" value="DNA/RNA-binding protein Alba 1"/>
    <property type="match status" value="1"/>
</dbReference>
<feature type="compositionally biased region" description="Low complexity" evidence="4">
    <location>
        <begin position="517"/>
        <end position="528"/>
    </location>
</feature>
<comment type="similarity">
    <text evidence="2">Belongs to the histone-like Alba family.</text>
</comment>
<dbReference type="Proteomes" id="UP000004994">
    <property type="component" value="Chromosome 6"/>
</dbReference>
<dbReference type="InterPro" id="IPR051958">
    <property type="entry name" value="Alba-like_NAB"/>
</dbReference>
<evidence type="ECO:0000256" key="1">
    <source>
        <dbReference type="ARBA" id="ARBA00004123"/>
    </source>
</evidence>
<dbReference type="STRING" id="4081.A0A3Q7H2J5"/>
<keyword evidence="3" id="KW-0539">Nucleus</keyword>
<dbReference type="InParanoid" id="A0A3Q7H2J5"/>
<name>A0A3Q7H2J5_SOLLC</name>
<dbReference type="PaxDb" id="4081-Solyc06g083560.2.1"/>
<feature type="compositionally biased region" description="Gly residues" evidence="4">
    <location>
        <begin position="498"/>
        <end position="515"/>
    </location>
</feature>
<evidence type="ECO:0000313" key="7">
    <source>
        <dbReference type="Proteomes" id="UP000004994"/>
    </source>
</evidence>
<dbReference type="PANTHER" id="PTHR13516">
    <property type="entry name" value="RIBONUCLEASE P SUBUNIT P25"/>
    <property type="match status" value="1"/>
</dbReference>
<protein>
    <recommendedName>
        <fullName evidence="5">DNA/RNA-binding protein Alba-like domain-containing protein</fullName>
    </recommendedName>
</protein>
<comment type="subcellular location">
    <subcellularLocation>
        <location evidence="1">Nucleus</location>
    </subcellularLocation>
</comment>
<organism evidence="6">
    <name type="scientific">Solanum lycopersicum</name>
    <name type="common">Tomato</name>
    <name type="synonym">Lycopersicon esculentum</name>
    <dbReference type="NCBI Taxonomy" id="4081"/>
    <lineage>
        <taxon>Eukaryota</taxon>
        <taxon>Viridiplantae</taxon>
        <taxon>Streptophyta</taxon>
        <taxon>Embryophyta</taxon>
        <taxon>Tracheophyta</taxon>
        <taxon>Spermatophyta</taxon>
        <taxon>Magnoliopsida</taxon>
        <taxon>eudicotyledons</taxon>
        <taxon>Gunneridae</taxon>
        <taxon>Pentapetalae</taxon>
        <taxon>asterids</taxon>
        <taxon>lamiids</taxon>
        <taxon>Solanales</taxon>
        <taxon>Solanaceae</taxon>
        <taxon>Solanoideae</taxon>
        <taxon>Solaneae</taxon>
        <taxon>Solanum</taxon>
        <taxon>Solanum subgen. Lycopersicon</taxon>
    </lineage>
</organism>
<dbReference type="InterPro" id="IPR002775">
    <property type="entry name" value="DNA/RNA-bd_Alba-like"/>
</dbReference>
<evidence type="ECO:0000259" key="5">
    <source>
        <dbReference type="Pfam" id="PF01918"/>
    </source>
</evidence>
<dbReference type="InterPro" id="IPR036882">
    <property type="entry name" value="Alba-like_dom_sf"/>
</dbReference>
<dbReference type="Gene3D" id="3.30.110.20">
    <property type="entry name" value="Alba-like domain"/>
    <property type="match status" value="1"/>
</dbReference>